<feature type="non-terminal residue" evidence="1">
    <location>
        <position position="241"/>
    </location>
</feature>
<name>A0A0F8YN13_9ZZZZ</name>
<gene>
    <name evidence="1" type="ORF">LCGC14_3073510</name>
</gene>
<accession>A0A0F8YN13</accession>
<evidence type="ECO:0000313" key="1">
    <source>
        <dbReference type="EMBL" id="KKK55539.1"/>
    </source>
</evidence>
<comment type="caution">
    <text evidence="1">The sequence shown here is derived from an EMBL/GenBank/DDBJ whole genome shotgun (WGS) entry which is preliminary data.</text>
</comment>
<organism evidence="1">
    <name type="scientific">marine sediment metagenome</name>
    <dbReference type="NCBI Taxonomy" id="412755"/>
    <lineage>
        <taxon>unclassified sequences</taxon>
        <taxon>metagenomes</taxon>
        <taxon>ecological metagenomes</taxon>
    </lineage>
</organism>
<dbReference type="AlphaFoldDB" id="A0A0F8YN13"/>
<sequence length="241" mass="28614">MSDDFRAKVMEEIIEFWINYIYGTTSGSLETDNNNRVNLGHLKRILGIDELEQKLTEHNGRFDNRCIDIETVLGINSKWEANNTKPFKQRIEALEKKFEISISNIDAQINTLNKESIDTNIIVRKTLDSWLEKNGERIVKEYVRKFDPSLFMELKFKENRERIEALEKTISSHHDISLIQTKEISELSKKHRESEFLQIEINKEFEEGITELKEEIKKINILYFDKKARYGYTNFYNRTHT</sequence>
<proteinExistence type="predicted"/>
<dbReference type="EMBL" id="LAZR01065439">
    <property type="protein sequence ID" value="KKK55539.1"/>
    <property type="molecule type" value="Genomic_DNA"/>
</dbReference>
<reference evidence="1" key="1">
    <citation type="journal article" date="2015" name="Nature">
        <title>Complex archaea that bridge the gap between prokaryotes and eukaryotes.</title>
        <authorList>
            <person name="Spang A."/>
            <person name="Saw J.H."/>
            <person name="Jorgensen S.L."/>
            <person name="Zaremba-Niedzwiedzka K."/>
            <person name="Martijn J."/>
            <person name="Lind A.E."/>
            <person name="van Eijk R."/>
            <person name="Schleper C."/>
            <person name="Guy L."/>
            <person name="Ettema T.J."/>
        </authorList>
    </citation>
    <scope>NUCLEOTIDE SEQUENCE</scope>
</reference>
<protein>
    <submittedName>
        <fullName evidence="1">Uncharacterized protein</fullName>
    </submittedName>
</protein>